<sequence>MSTEDTMDIIQPEPEDESGQRYAWEVITWLVVALTIILNLALILILLLRRNISSAVNKAILAIAILDLFYAMLVSPFFVENYINFYWNQSLSYCQFYIYYFTFHDMIIPGLLVLICAYVSLKYAGVMDNYKYKKIIYMVSIGLAVLISLLFAIPATVYSDIYKDDAPGALYKQECRTYDSFTMVVSYYMSTSLLFSFSMSFLFSLCIMGSPFLREIYDREEYSQRWRLMLTLSVVNIFYIITGFLLNFKEISRMLYGCCDVEEPYTGVNTLTYDVWSFVFAAMEPLLRPLTLFIFYFKYILTDYSAY</sequence>
<evidence type="ECO:0000259" key="6">
    <source>
        <dbReference type="PROSITE" id="PS50262"/>
    </source>
</evidence>
<comment type="subcellular location">
    <subcellularLocation>
        <location evidence="1">Membrane</location>
    </subcellularLocation>
</comment>
<evidence type="ECO:0000256" key="1">
    <source>
        <dbReference type="ARBA" id="ARBA00004370"/>
    </source>
</evidence>
<feature type="transmembrane region" description="Helical" evidence="5">
    <location>
        <begin position="228"/>
        <end position="246"/>
    </location>
</feature>
<feature type="transmembrane region" description="Helical" evidence="5">
    <location>
        <begin position="135"/>
        <end position="157"/>
    </location>
</feature>
<dbReference type="EMBL" id="HACA01012406">
    <property type="protein sequence ID" value="CDW29767.1"/>
    <property type="molecule type" value="Transcribed_RNA"/>
</dbReference>
<evidence type="ECO:0000256" key="3">
    <source>
        <dbReference type="ARBA" id="ARBA00022989"/>
    </source>
</evidence>
<dbReference type="GeneID" id="121118315"/>
<keyword evidence="4 5" id="KW-0472">Membrane</keyword>
<dbReference type="PROSITE" id="PS50262">
    <property type="entry name" value="G_PROTEIN_RECEP_F1_2"/>
    <property type="match status" value="1"/>
</dbReference>
<name>A0A0K2TVQ4_LEPSM</name>
<feature type="domain" description="G-protein coupled receptors family 1 profile" evidence="6">
    <location>
        <begin position="38"/>
        <end position="292"/>
    </location>
</feature>
<evidence type="ECO:0000313" key="7">
    <source>
        <dbReference type="EMBL" id="CDW29767.1"/>
    </source>
</evidence>
<dbReference type="KEGG" id="lsm:121118315"/>
<evidence type="ECO:0000256" key="4">
    <source>
        <dbReference type="ARBA" id="ARBA00023136"/>
    </source>
</evidence>
<evidence type="ECO:0000256" key="2">
    <source>
        <dbReference type="ARBA" id="ARBA00022692"/>
    </source>
</evidence>
<accession>A0A0K2TVQ4</accession>
<keyword evidence="2 5" id="KW-0812">Transmembrane</keyword>
<dbReference type="RefSeq" id="XP_040568824.1">
    <property type="nucleotide sequence ID" value="XM_040712890.2"/>
</dbReference>
<dbReference type="OrthoDB" id="10501517at2759"/>
<feature type="transmembrane region" description="Helical" evidence="5">
    <location>
        <begin position="98"/>
        <end position="123"/>
    </location>
</feature>
<dbReference type="Gene3D" id="1.20.1070.10">
    <property type="entry name" value="Rhodopsin 7-helix transmembrane proteins"/>
    <property type="match status" value="1"/>
</dbReference>
<evidence type="ECO:0000256" key="5">
    <source>
        <dbReference type="SAM" id="Phobius"/>
    </source>
</evidence>
<dbReference type="GO" id="GO:0016020">
    <property type="term" value="C:membrane"/>
    <property type="evidence" value="ECO:0007669"/>
    <property type="project" value="UniProtKB-SubCell"/>
</dbReference>
<dbReference type="SUPFAM" id="SSF81321">
    <property type="entry name" value="Family A G protein-coupled receptor-like"/>
    <property type="match status" value="1"/>
</dbReference>
<dbReference type="AlphaFoldDB" id="A0A0K2TVQ4"/>
<proteinExistence type="predicted"/>
<reference evidence="7" key="1">
    <citation type="submission" date="2014-05" db="EMBL/GenBank/DDBJ databases">
        <authorList>
            <person name="Chronopoulou M."/>
        </authorList>
    </citation>
    <scope>NUCLEOTIDE SEQUENCE</scope>
    <source>
        <tissue evidence="7">Whole organism</tissue>
    </source>
</reference>
<organism evidence="7">
    <name type="scientific">Lepeophtheirus salmonis</name>
    <name type="common">Salmon louse</name>
    <name type="synonym">Caligus salmonis</name>
    <dbReference type="NCBI Taxonomy" id="72036"/>
    <lineage>
        <taxon>Eukaryota</taxon>
        <taxon>Metazoa</taxon>
        <taxon>Ecdysozoa</taxon>
        <taxon>Arthropoda</taxon>
        <taxon>Crustacea</taxon>
        <taxon>Multicrustacea</taxon>
        <taxon>Hexanauplia</taxon>
        <taxon>Copepoda</taxon>
        <taxon>Siphonostomatoida</taxon>
        <taxon>Caligidae</taxon>
        <taxon>Lepeophtheirus</taxon>
    </lineage>
</organism>
<keyword evidence="3 5" id="KW-1133">Transmembrane helix</keyword>
<dbReference type="InterPro" id="IPR017452">
    <property type="entry name" value="GPCR_Rhodpsn_7TM"/>
</dbReference>
<feature type="transmembrane region" description="Helical" evidence="5">
    <location>
        <begin position="275"/>
        <end position="297"/>
    </location>
</feature>
<feature type="transmembrane region" description="Helical" evidence="5">
    <location>
        <begin position="26"/>
        <end position="47"/>
    </location>
</feature>
<feature type="transmembrane region" description="Helical" evidence="5">
    <location>
        <begin position="187"/>
        <end position="207"/>
    </location>
</feature>
<protein>
    <recommendedName>
        <fullName evidence="6">G-protein coupled receptors family 1 profile domain-containing protein</fullName>
    </recommendedName>
</protein>
<feature type="transmembrane region" description="Helical" evidence="5">
    <location>
        <begin position="59"/>
        <end position="78"/>
    </location>
</feature>